<dbReference type="Pfam" id="PF02517">
    <property type="entry name" value="Rce1-like"/>
    <property type="match status" value="1"/>
</dbReference>
<evidence type="ECO:0000259" key="2">
    <source>
        <dbReference type="Pfam" id="PF02517"/>
    </source>
</evidence>
<keyword evidence="3" id="KW-0645">Protease</keyword>
<evidence type="ECO:0000313" key="3">
    <source>
        <dbReference type="EMBL" id="GAA0317902.1"/>
    </source>
</evidence>
<dbReference type="GO" id="GO:0008237">
    <property type="term" value="F:metallopeptidase activity"/>
    <property type="evidence" value="ECO:0007669"/>
    <property type="project" value="UniProtKB-KW"/>
</dbReference>
<accession>A0ABP3FH66</accession>
<feature type="transmembrane region" description="Helical" evidence="1">
    <location>
        <begin position="74"/>
        <end position="92"/>
    </location>
</feature>
<name>A0ABP3FH66_9BACI</name>
<keyword evidence="1" id="KW-0812">Transmembrane</keyword>
<keyword evidence="4" id="KW-1185">Reference proteome</keyword>
<comment type="caution">
    <text evidence="3">The sequence shown here is derived from an EMBL/GenBank/DDBJ whole genome shotgun (WGS) entry which is preliminary data.</text>
</comment>
<organism evidence="3 4">
    <name type="scientific">Bacillus carboniphilus</name>
    <dbReference type="NCBI Taxonomy" id="86663"/>
    <lineage>
        <taxon>Bacteria</taxon>
        <taxon>Bacillati</taxon>
        <taxon>Bacillota</taxon>
        <taxon>Bacilli</taxon>
        <taxon>Bacillales</taxon>
        <taxon>Bacillaceae</taxon>
        <taxon>Bacillus</taxon>
    </lineage>
</organism>
<feature type="transmembrane region" description="Helical" evidence="1">
    <location>
        <begin position="35"/>
        <end position="54"/>
    </location>
</feature>
<feature type="domain" description="CAAX prenyl protease 2/Lysostaphin resistance protein A-like" evidence="2">
    <location>
        <begin position="116"/>
        <end position="214"/>
    </location>
</feature>
<gene>
    <name evidence="3" type="ORF">GCM10008967_05610</name>
</gene>
<evidence type="ECO:0000256" key="1">
    <source>
        <dbReference type="SAM" id="Phobius"/>
    </source>
</evidence>
<protein>
    <submittedName>
        <fullName evidence="3">CPBP family intramembrane metalloprotease</fullName>
    </submittedName>
</protein>
<feature type="transmembrane region" description="Helical" evidence="1">
    <location>
        <begin position="206"/>
        <end position="224"/>
    </location>
</feature>
<feature type="transmembrane region" description="Helical" evidence="1">
    <location>
        <begin position="176"/>
        <end position="194"/>
    </location>
</feature>
<sequence>MKRLLIIHICLIAVISCSGLFIIEQILDVNYYIKTGAKAFFFLVIPVLYIRFVLKLTVKESFNIEKVRWRSVRLGLLFGGLAFILILVAYWLLQGFLDTDAIVYDIKVRSGITTETFIFIGLYITFGNSLMEEFYFRGFVFLNLYKTGAKVFAHVFSALLFALYHTAIFATWFNVWLMFVALVGLFTAGILFNWLNTYSKNFLNSWIFHILADVAIILIGLNLMEIL</sequence>
<feature type="transmembrane region" description="Helical" evidence="1">
    <location>
        <begin position="151"/>
        <end position="170"/>
    </location>
</feature>
<dbReference type="InterPro" id="IPR003675">
    <property type="entry name" value="Rce1/LyrA-like_dom"/>
</dbReference>
<proteinExistence type="predicted"/>
<dbReference type="EMBL" id="BAAADJ010000004">
    <property type="protein sequence ID" value="GAA0317902.1"/>
    <property type="molecule type" value="Genomic_DNA"/>
</dbReference>
<keyword evidence="1" id="KW-0472">Membrane</keyword>
<reference evidence="4" key="1">
    <citation type="journal article" date="2019" name="Int. J. Syst. Evol. Microbiol.">
        <title>The Global Catalogue of Microorganisms (GCM) 10K type strain sequencing project: providing services to taxonomists for standard genome sequencing and annotation.</title>
        <authorList>
            <consortium name="The Broad Institute Genomics Platform"/>
            <consortium name="The Broad Institute Genome Sequencing Center for Infectious Disease"/>
            <person name="Wu L."/>
            <person name="Ma J."/>
        </authorList>
    </citation>
    <scope>NUCLEOTIDE SEQUENCE [LARGE SCALE GENOMIC DNA]</scope>
    <source>
        <strain evidence="4">JCM 9731</strain>
    </source>
</reference>
<keyword evidence="3" id="KW-0482">Metalloprotease</keyword>
<evidence type="ECO:0000313" key="4">
    <source>
        <dbReference type="Proteomes" id="UP001500782"/>
    </source>
</evidence>
<dbReference type="RefSeq" id="WP_343796151.1">
    <property type="nucleotide sequence ID" value="NZ_BAAADJ010000004.1"/>
</dbReference>
<keyword evidence="1" id="KW-1133">Transmembrane helix</keyword>
<dbReference type="PROSITE" id="PS51257">
    <property type="entry name" value="PROKAR_LIPOPROTEIN"/>
    <property type="match status" value="1"/>
</dbReference>
<feature type="transmembrane region" description="Helical" evidence="1">
    <location>
        <begin position="112"/>
        <end position="131"/>
    </location>
</feature>
<keyword evidence="3" id="KW-0378">Hydrolase</keyword>
<dbReference type="Proteomes" id="UP001500782">
    <property type="component" value="Unassembled WGS sequence"/>
</dbReference>